<dbReference type="GO" id="GO:0030127">
    <property type="term" value="C:COPII vesicle coat"/>
    <property type="evidence" value="ECO:0007669"/>
    <property type="project" value="InterPro"/>
</dbReference>
<name>A0A1H2J8S7_9BACT</name>
<dbReference type="Proteomes" id="UP000199608">
    <property type="component" value="Unassembled WGS sequence"/>
</dbReference>
<dbReference type="GO" id="GO:0006886">
    <property type="term" value="P:intracellular protein transport"/>
    <property type="evidence" value="ECO:0007669"/>
    <property type="project" value="InterPro"/>
</dbReference>
<dbReference type="InterPro" id="IPR036174">
    <property type="entry name" value="Znf_Sec23_Sec24_sf"/>
</dbReference>
<sequence>MSYNFCLACGALLSPHVYECPFCEFDNSFGHCQDIFIDDDFLSDLYDDVNPEDETGC</sequence>
<reference evidence="2" key="1">
    <citation type="submission" date="2016-10" db="EMBL/GenBank/DDBJ databases">
        <authorList>
            <person name="Varghese N."/>
            <person name="Submissions S."/>
        </authorList>
    </citation>
    <scope>NUCLEOTIDE SEQUENCE [LARGE SCALE GENOMIC DNA]</scope>
    <source>
        <strain evidence="2">DSM 3384</strain>
    </source>
</reference>
<dbReference type="SUPFAM" id="SSF82919">
    <property type="entry name" value="Zn-finger domain of Sec23/24"/>
    <property type="match status" value="1"/>
</dbReference>
<protein>
    <submittedName>
        <fullName evidence="1">Uncharacterized protein</fullName>
    </submittedName>
</protein>
<organism evidence="1 2">
    <name type="scientific">Desulfobacula phenolica</name>
    <dbReference type="NCBI Taxonomy" id="90732"/>
    <lineage>
        <taxon>Bacteria</taxon>
        <taxon>Pseudomonadati</taxon>
        <taxon>Thermodesulfobacteriota</taxon>
        <taxon>Desulfobacteria</taxon>
        <taxon>Desulfobacterales</taxon>
        <taxon>Desulfobacteraceae</taxon>
        <taxon>Desulfobacula</taxon>
    </lineage>
</organism>
<gene>
    <name evidence="1" type="ORF">SAMN04487931_11153</name>
</gene>
<evidence type="ECO:0000313" key="1">
    <source>
        <dbReference type="EMBL" id="SDU52837.1"/>
    </source>
</evidence>
<proteinExistence type="predicted"/>
<evidence type="ECO:0000313" key="2">
    <source>
        <dbReference type="Proteomes" id="UP000199608"/>
    </source>
</evidence>
<dbReference type="GO" id="GO:0006888">
    <property type="term" value="P:endoplasmic reticulum to Golgi vesicle-mediated transport"/>
    <property type="evidence" value="ECO:0007669"/>
    <property type="project" value="InterPro"/>
</dbReference>
<dbReference type="GO" id="GO:0008270">
    <property type="term" value="F:zinc ion binding"/>
    <property type="evidence" value="ECO:0007669"/>
    <property type="project" value="InterPro"/>
</dbReference>
<keyword evidence="2" id="KW-1185">Reference proteome</keyword>
<dbReference type="AlphaFoldDB" id="A0A1H2J8S7"/>
<dbReference type="EMBL" id="FNLL01000011">
    <property type="protein sequence ID" value="SDU52837.1"/>
    <property type="molecule type" value="Genomic_DNA"/>
</dbReference>
<accession>A0A1H2J8S7</accession>